<organism evidence="11 12">
    <name type="scientific">Schizothecium vesticola</name>
    <dbReference type="NCBI Taxonomy" id="314040"/>
    <lineage>
        <taxon>Eukaryota</taxon>
        <taxon>Fungi</taxon>
        <taxon>Dikarya</taxon>
        <taxon>Ascomycota</taxon>
        <taxon>Pezizomycotina</taxon>
        <taxon>Sordariomycetes</taxon>
        <taxon>Sordariomycetidae</taxon>
        <taxon>Sordariales</taxon>
        <taxon>Schizotheciaceae</taxon>
        <taxon>Schizothecium</taxon>
    </lineage>
</organism>
<dbReference type="GO" id="GO:0003724">
    <property type="term" value="F:RNA helicase activity"/>
    <property type="evidence" value="ECO:0007669"/>
    <property type="project" value="UniProtKB-EC"/>
</dbReference>
<protein>
    <recommendedName>
        <fullName evidence="7">ATP-dependent RNA helicase</fullName>
        <ecNumber evidence="7">3.6.4.13</ecNumber>
    </recommendedName>
</protein>
<feature type="compositionally biased region" description="Basic and acidic residues" evidence="8">
    <location>
        <begin position="543"/>
        <end position="553"/>
    </location>
</feature>
<evidence type="ECO:0000256" key="6">
    <source>
        <dbReference type="RuleBase" id="RU000492"/>
    </source>
</evidence>
<evidence type="ECO:0000256" key="3">
    <source>
        <dbReference type="ARBA" id="ARBA00022806"/>
    </source>
</evidence>
<evidence type="ECO:0000256" key="1">
    <source>
        <dbReference type="ARBA" id="ARBA00022741"/>
    </source>
</evidence>
<dbReference type="EC" id="3.6.4.13" evidence="7"/>
<evidence type="ECO:0000313" key="11">
    <source>
        <dbReference type="EMBL" id="KAK0754415.1"/>
    </source>
</evidence>
<feature type="compositionally biased region" description="Low complexity" evidence="8">
    <location>
        <begin position="528"/>
        <end position="542"/>
    </location>
</feature>
<dbReference type="Pfam" id="PF00270">
    <property type="entry name" value="DEAD"/>
    <property type="match status" value="1"/>
</dbReference>
<keyword evidence="4 6" id="KW-0067">ATP-binding</keyword>
<keyword evidence="2 6" id="KW-0378">Hydrolase</keyword>
<dbReference type="InterPro" id="IPR027417">
    <property type="entry name" value="P-loop_NTPase"/>
</dbReference>
<comment type="function">
    <text evidence="7">RNA helicase.</text>
</comment>
<dbReference type="InterPro" id="IPR014001">
    <property type="entry name" value="Helicase_ATP-bd"/>
</dbReference>
<evidence type="ECO:0000256" key="5">
    <source>
        <dbReference type="ARBA" id="ARBA00022884"/>
    </source>
</evidence>
<evidence type="ECO:0000256" key="8">
    <source>
        <dbReference type="SAM" id="MobiDB-lite"/>
    </source>
</evidence>
<dbReference type="GO" id="GO:0005524">
    <property type="term" value="F:ATP binding"/>
    <property type="evidence" value="ECO:0007669"/>
    <property type="project" value="UniProtKB-UniRule"/>
</dbReference>
<evidence type="ECO:0000256" key="2">
    <source>
        <dbReference type="ARBA" id="ARBA00022801"/>
    </source>
</evidence>
<dbReference type="Proteomes" id="UP001172155">
    <property type="component" value="Unassembled WGS sequence"/>
</dbReference>
<dbReference type="InterPro" id="IPR011545">
    <property type="entry name" value="DEAD/DEAH_box_helicase_dom"/>
</dbReference>
<dbReference type="InterPro" id="IPR001650">
    <property type="entry name" value="Helicase_C-like"/>
</dbReference>
<dbReference type="PROSITE" id="PS51194">
    <property type="entry name" value="HELICASE_CTER"/>
    <property type="match status" value="1"/>
</dbReference>
<dbReference type="EMBL" id="JAUKUD010000001">
    <property type="protein sequence ID" value="KAK0754415.1"/>
    <property type="molecule type" value="Genomic_DNA"/>
</dbReference>
<feature type="domain" description="Helicase ATP-binding" evidence="9">
    <location>
        <begin position="44"/>
        <end position="228"/>
    </location>
</feature>
<dbReference type="InterPro" id="IPR000629">
    <property type="entry name" value="RNA-helicase_DEAD-box_CS"/>
</dbReference>
<dbReference type="GO" id="GO:0016787">
    <property type="term" value="F:hydrolase activity"/>
    <property type="evidence" value="ECO:0007669"/>
    <property type="project" value="UniProtKB-KW"/>
</dbReference>
<evidence type="ECO:0000259" key="10">
    <source>
        <dbReference type="PROSITE" id="PS51194"/>
    </source>
</evidence>
<keyword evidence="3 6" id="KW-0347">Helicase</keyword>
<accession>A0AA40FAW1</accession>
<dbReference type="CDD" id="cd18787">
    <property type="entry name" value="SF2_C_DEAD"/>
    <property type="match status" value="1"/>
</dbReference>
<comment type="domain">
    <text evidence="7">The Q motif is unique to and characteristic of the DEAD box family of RNA helicases and controls ATP binding and hydrolysis.</text>
</comment>
<comment type="caution">
    <text evidence="11">The sequence shown here is derived from an EMBL/GenBank/DDBJ whole genome shotgun (WGS) entry which is preliminary data.</text>
</comment>
<keyword evidence="12" id="KW-1185">Reference proteome</keyword>
<dbReference type="SMART" id="SM00487">
    <property type="entry name" value="DEXDc"/>
    <property type="match status" value="1"/>
</dbReference>
<comment type="catalytic activity">
    <reaction evidence="7">
        <text>ATP + H2O = ADP + phosphate + H(+)</text>
        <dbReference type="Rhea" id="RHEA:13065"/>
        <dbReference type="ChEBI" id="CHEBI:15377"/>
        <dbReference type="ChEBI" id="CHEBI:15378"/>
        <dbReference type="ChEBI" id="CHEBI:30616"/>
        <dbReference type="ChEBI" id="CHEBI:43474"/>
        <dbReference type="ChEBI" id="CHEBI:456216"/>
        <dbReference type="EC" id="3.6.4.13"/>
    </reaction>
</comment>
<keyword evidence="1 6" id="KW-0547">Nucleotide-binding</keyword>
<evidence type="ECO:0000256" key="4">
    <source>
        <dbReference type="ARBA" id="ARBA00022840"/>
    </source>
</evidence>
<feature type="region of interest" description="Disordered" evidence="8">
    <location>
        <begin position="493"/>
        <end position="585"/>
    </location>
</feature>
<dbReference type="SUPFAM" id="SSF52540">
    <property type="entry name" value="P-loop containing nucleoside triphosphate hydrolases"/>
    <property type="match status" value="1"/>
</dbReference>
<dbReference type="CDD" id="cd17964">
    <property type="entry name" value="DEADc_MSS116"/>
    <property type="match status" value="1"/>
</dbReference>
<reference evidence="11" key="1">
    <citation type="submission" date="2023-06" db="EMBL/GenBank/DDBJ databases">
        <title>Genome-scale phylogeny and comparative genomics of the fungal order Sordariales.</title>
        <authorList>
            <consortium name="Lawrence Berkeley National Laboratory"/>
            <person name="Hensen N."/>
            <person name="Bonometti L."/>
            <person name="Westerberg I."/>
            <person name="Brannstrom I.O."/>
            <person name="Guillou S."/>
            <person name="Cros-Aarteil S."/>
            <person name="Calhoun S."/>
            <person name="Haridas S."/>
            <person name="Kuo A."/>
            <person name="Mondo S."/>
            <person name="Pangilinan J."/>
            <person name="Riley R."/>
            <person name="LaButti K."/>
            <person name="Andreopoulos B."/>
            <person name="Lipzen A."/>
            <person name="Chen C."/>
            <person name="Yanf M."/>
            <person name="Daum C."/>
            <person name="Ng V."/>
            <person name="Clum A."/>
            <person name="Steindorff A."/>
            <person name="Ohm R."/>
            <person name="Martin F."/>
            <person name="Silar P."/>
            <person name="Natvig D."/>
            <person name="Lalanne C."/>
            <person name="Gautier V."/>
            <person name="Ament-velasquez S.L."/>
            <person name="Kruys A."/>
            <person name="Hutchinson M.I."/>
            <person name="Powell A.J."/>
            <person name="Barry K."/>
            <person name="Miller A.N."/>
            <person name="Grigoriev I.V."/>
            <person name="Debuchy R."/>
            <person name="Gladieux P."/>
            <person name="Thoren M.H."/>
            <person name="Johannesson H."/>
        </authorList>
    </citation>
    <scope>NUCLEOTIDE SEQUENCE</scope>
    <source>
        <strain evidence="11">SMH3187-1</strain>
    </source>
</reference>
<feature type="domain" description="Helicase C-terminal" evidence="10">
    <location>
        <begin position="265"/>
        <end position="414"/>
    </location>
</feature>
<feature type="compositionally biased region" description="Low complexity" evidence="8">
    <location>
        <begin position="508"/>
        <end position="518"/>
    </location>
</feature>
<comment type="similarity">
    <text evidence="6">Belongs to the DEAD box helicase family.</text>
</comment>
<evidence type="ECO:0000313" key="12">
    <source>
        <dbReference type="Proteomes" id="UP001172155"/>
    </source>
</evidence>
<name>A0AA40FAW1_9PEZI</name>
<gene>
    <name evidence="11" type="ORF">B0T18DRAFT_424807</name>
</gene>
<evidence type="ECO:0000259" key="9">
    <source>
        <dbReference type="PROSITE" id="PS51192"/>
    </source>
</evidence>
<evidence type="ECO:0000256" key="7">
    <source>
        <dbReference type="RuleBase" id="RU365068"/>
    </source>
</evidence>
<dbReference type="PROSITE" id="PS00039">
    <property type="entry name" value="DEAD_ATP_HELICASE"/>
    <property type="match status" value="1"/>
</dbReference>
<keyword evidence="5 7" id="KW-0694">RNA-binding</keyword>
<dbReference type="Pfam" id="PF00271">
    <property type="entry name" value="Helicase_C"/>
    <property type="match status" value="1"/>
</dbReference>
<dbReference type="Gene3D" id="3.40.50.300">
    <property type="entry name" value="P-loop containing nucleotide triphosphate hydrolases"/>
    <property type="match status" value="2"/>
</dbReference>
<dbReference type="SMART" id="SM00490">
    <property type="entry name" value="HELICc"/>
    <property type="match status" value="1"/>
</dbReference>
<dbReference type="PROSITE" id="PS51192">
    <property type="entry name" value="HELICASE_ATP_BIND_1"/>
    <property type="match status" value="1"/>
</dbReference>
<proteinExistence type="inferred from homology"/>
<dbReference type="GO" id="GO:0003723">
    <property type="term" value="F:RNA binding"/>
    <property type="evidence" value="ECO:0007669"/>
    <property type="project" value="UniProtKB-UniRule"/>
</dbReference>
<dbReference type="AlphaFoldDB" id="A0AA40FAW1"/>
<sequence>MLDPSAANGTVAFSTVADRVHPALVKAIDTMGYTAMSPVQEQTLGMPDYTADCLVQAKTGTGKTIAFLVPALTSMLSMGKSIDRSQVSLLVVAPTRELAQQIATECEKLTVHCVPPIECHVIVGGNSRDAMLKRFMSGRPTVTVATPGRLEDILSDASVRERFANIRTLVLDEADRMLDEGFLPAIQKILKSLPPKKTAGWQGMCFSATMPPEVNHILHHVLKPGHARISTIDHNEAPTVDKVPQTVIPVDSIADTLPTLHGLLSVERMADANFKAIVFCSTAKEAALNYQVFGSVGGALPNFPVWQMHSRMSQPQRTRTVEEFKKAQRGVLFASDVVGRGMDFPDIGLVVQCGLTTDSDQYVHRVGRTGRAGKGGRAVMIMDPYEMNFVKKNPQFPIKTAQLDPKAAQVKSAEAIENALAKVPVELKTSAYIAFLGFGQSLARVTRLDKAAAVRWANEYAAGLGFEEPPPIEGRIIGKMGFKGVPGLKVGANKPKAAVGGRQKQVKDAPPASATTAARPPPRDRTAKAAAAAAPSTRPPKAARLETRADNRAAGKNKAPVEPSGGRGGGRGKKQKVAVPGGEEW</sequence>
<dbReference type="PANTHER" id="PTHR24031">
    <property type="entry name" value="RNA HELICASE"/>
    <property type="match status" value="1"/>
</dbReference>